<dbReference type="InterPro" id="IPR016164">
    <property type="entry name" value="FAD-linked_Oxase-like_C"/>
</dbReference>
<dbReference type="PANTHER" id="PTHR42934:SF2">
    <property type="entry name" value="GLYCOLATE OXIDASE SUBUNIT GLCD"/>
    <property type="match status" value="1"/>
</dbReference>
<name>X1M9Z1_9ZZZZ</name>
<comment type="cofactor">
    <cofactor evidence="1">
        <name>FAD</name>
        <dbReference type="ChEBI" id="CHEBI:57692"/>
    </cofactor>
</comment>
<dbReference type="Gene3D" id="3.30.70.2740">
    <property type="match status" value="1"/>
</dbReference>
<dbReference type="EMBL" id="BARV01021832">
    <property type="protein sequence ID" value="GAI28098.1"/>
    <property type="molecule type" value="Genomic_DNA"/>
</dbReference>
<sequence length="94" mass="10327">ICFGHSGDGNVHVNILKEDYPENKWKETIPKISGEIFDIALALGGQITGEHGVGATRSKYLKKAVGPKMLELFRGIKQLFDPNNILNPGKILPE</sequence>
<proteinExistence type="predicted"/>
<keyword evidence="3" id="KW-0274">FAD</keyword>
<evidence type="ECO:0000256" key="4">
    <source>
        <dbReference type="ARBA" id="ARBA00023002"/>
    </source>
</evidence>
<keyword evidence="2" id="KW-0285">Flavoprotein</keyword>
<keyword evidence="4" id="KW-0560">Oxidoreductase</keyword>
<comment type="caution">
    <text evidence="6">The sequence shown here is derived from an EMBL/GenBank/DDBJ whole genome shotgun (WGS) entry which is preliminary data.</text>
</comment>
<evidence type="ECO:0000313" key="6">
    <source>
        <dbReference type="EMBL" id="GAI28098.1"/>
    </source>
</evidence>
<feature type="domain" description="FAD-binding oxidoreductase/transferase type 4 C-terminal" evidence="5">
    <location>
        <begin position="2"/>
        <end position="91"/>
    </location>
</feature>
<dbReference type="Pfam" id="PF02913">
    <property type="entry name" value="FAD-oxidase_C"/>
    <property type="match status" value="1"/>
</dbReference>
<dbReference type="InterPro" id="IPR016171">
    <property type="entry name" value="Vanillyl_alc_oxidase_C-sub2"/>
</dbReference>
<gene>
    <name evidence="6" type="ORF">S06H3_36087</name>
</gene>
<reference evidence="6" key="1">
    <citation type="journal article" date="2014" name="Front. Microbiol.">
        <title>High frequency of phylogenetically diverse reductive dehalogenase-homologous genes in deep subseafloor sedimentary metagenomes.</title>
        <authorList>
            <person name="Kawai M."/>
            <person name="Futagami T."/>
            <person name="Toyoda A."/>
            <person name="Takaki Y."/>
            <person name="Nishi S."/>
            <person name="Hori S."/>
            <person name="Arai W."/>
            <person name="Tsubouchi T."/>
            <person name="Morono Y."/>
            <person name="Uchiyama I."/>
            <person name="Ito T."/>
            <person name="Fujiyama A."/>
            <person name="Inagaki F."/>
            <person name="Takami H."/>
        </authorList>
    </citation>
    <scope>NUCLEOTIDE SEQUENCE</scope>
    <source>
        <strain evidence="6">Expedition CK06-06</strain>
    </source>
</reference>
<protein>
    <recommendedName>
        <fullName evidence="5">FAD-binding oxidoreductase/transferase type 4 C-terminal domain-containing protein</fullName>
    </recommendedName>
</protein>
<dbReference type="FunFam" id="1.10.45.10:FF:000001">
    <property type="entry name" value="D-lactate dehydrogenase mitochondrial"/>
    <property type="match status" value="1"/>
</dbReference>
<dbReference type="Gene3D" id="1.10.45.10">
    <property type="entry name" value="Vanillyl-alcohol Oxidase, Chain A, domain 4"/>
    <property type="match status" value="1"/>
</dbReference>
<dbReference type="PANTHER" id="PTHR42934">
    <property type="entry name" value="GLYCOLATE OXIDASE SUBUNIT GLCD"/>
    <property type="match status" value="1"/>
</dbReference>
<dbReference type="GO" id="GO:0016491">
    <property type="term" value="F:oxidoreductase activity"/>
    <property type="evidence" value="ECO:0007669"/>
    <property type="project" value="UniProtKB-KW"/>
</dbReference>
<evidence type="ECO:0000259" key="5">
    <source>
        <dbReference type="Pfam" id="PF02913"/>
    </source>
</evidence>
<evidence type="ECO:0000256" key="1">
    <source>
        <dbReference type="ARBA" id="ARBA00001974"/>
    </source>
</evidence>
<accession>X1M9Z1</accession>
<evidence type="ECO:0000256" key="2">
    <source>
        <dbReference type="ARBA" id="ARBA00022630"/>
    </source>
</evidence>
<organism evidence="6">
    <name type="scientific">marine sediment metagenome</name>
    <dbReference type="NCBI Taxonomy" id="412755"/>
    <lineage>
        <taxon>unclassified sequences</taxon>
        <taxon>metagenomes</taxon>
        <taxon>ecological metagenomes</taxon>
    </lineage>
</organism>
<dbReference type="InterPro" id="IPR004113">
    <property type="entry name" value="FAD-bd_oxidored_4_C"/>
</dbReference>
<evidence type="ECO:0000256" key="3">
    <source>
        <dbReference type="ARBA" id="ARBA00022827"/>
    </source>
</evidence>
<feature type="non-terminal residue" evidence="6">
    <location>
        <position position="1"/>
    </location>
</feature>
<dbReference type="InterPro" id="IPR051914">
    <property type="entry name" value="FAD-linked_OxidoTrans_Type4"/>
</dbReference>
<dbReference type="AlphaFoldDB" id="X1M9Z1"/>
<dbReference type="GO" id="GO:0050660">
    <property type="term" value="F:flavin adenine dinucleotide binding"/>
    <property type="evidence" value="ECO:0007669"/>
    <property type="project" value="InterPro"/>
</dbReference>
<dbReference type="SUPFAM" id="SSF55103">
    <property type="entry name" value="FAD-linked oxidases, C-terminal domain"/>
    <property type="match status" value="1"/>
</dbReference>